<dbReference type="VEuPathDB" id="FungiDB:jhhlp_001666"/>
<dbReference type="InterPro" id="IPR051735">
    <property type="entry name" value="CFEM_domain"/>
</dbReference>
<dbReference type="GO" id="GO:0046872">
    <property type="term" value="F:metal ion binding"/>
    <property type="evidence" value="ECO:0007669"/>
    <property type="project" value="UniProtKB-UniRule"/>
</dbReference>
<evidence type="ECO:0000256" key="7">
    <source>
        <dbReference type="ARBA" id="ARBA00022622"/>
    </source>
</evidence>
<feature type="domain" description="CFEM" evidence="18">
    <location>
        <begin position="1"/>
        <end position="116"/>
    </location>
</feature>
<feature type="chain" id="PRO_5014691056" description="CFEM domain-containing protein" evidence="17">
    <location>
        <begin position="17"/>
        <end position="171"/>
    </location>
</feature>
<dbReference type="InterPro" id="IPR008427">
    <property type="entry name" value="Extracellular_membr_CFEM_dom"/>
</dbReference>
<evidence type="ECO:0000256" key="17">
    <source>
        <dbReference type="SAM" id="SignalP"/>
    </source>
</evidence>
<keyword evidence="10 15" id="KW-0408">Iron</keyword>
<evidence type="ECO:0000256" key="12">
    <source>
        <dbReference type="ARBA" id="ARBA00023157"/>
    </source>
</evidence>
<evidence type="ECO:0000256" key="3">
    <source>
        <dbReference type="ARBA" id="ARBA00010031"/>
    </source>
</evidence>
<comment type="subcellular location">
    <subcellularLocation>
        <location evidence="1">Cell membrane</location>
        <topology evidence="1">Lipid-anchor</topology>
        <topology evidence="1">GPI-anchor</topology>
    </subcellularLocation>
    <subcellularLocation>
        <location evidence="2">Secreted</location>
    </subcellularLocation>
</comment>
<dbReference type="GO" id="GO:0005576">
    <property type="term" value="C:extracellular region"/>
    <property type="evidence" value="ECO:0007669"/>
    <property type="project" value="UniProtKB-SubCell"/>
</dbReference>
<evidence type="ECO:0000256" key="9">
    <source>
        <dbReference type="ARBA" id="ARBA00022729"/>
    </source>
</evidence>
<accession>A0A2N3NIU6</accession>
<dbReference type="InParanoid" id="A0A2N3NIU6"/>
<keyword evidence="6 15" id="KW-0349">Heme</keyword>
<dbReference type="PANTHER" id="PTHR37928">
    <property type="entry name" value="CFEM DOMAIN PROTEIN (AFU_ORTHOLOGUE AFUA_6G14090)"/>
    <property type="match status" value="1"/>
</dbReference>
<proteinExistence type="inferred from homology"/>
<dbReference type="PROSITE" id="PS52012">
    <property type="entry name" value="CFEM"/>
    <property type="match status" value="1"/>
</dbReference>
<organism evidence="19 20">
    <name type="scientific">Lomentospora prolificans</name>
    <dbReference type="NCBI Taxonomy" id="41688"/>
    <lineage>
        <taxon>Eukaryota</taxon>
        <taxon>Fungi</taxon>
        <taxon>Dikarya</taxon>
        <taxon>Ascomycota</taxon>
        <taxon>Pezizomycotina</taxon>
        <taxon>Sordariomycetes</taxon>
        <taxon>Hypocreomycetidae</taxon>
        <taxon>Microascales</taxon>
        <taxon>Microascaceae</taxon>
        <taxon>Lomentospora</taxon>
    </lineage>
</organism>
<evidence type="ECO:0000256" key="11">
    <source>
        <dbReference type="ARBA" id="ARBA00023136"/>
    </source>
</evidence>
<feature type="disulfide bond" evidence="15">
    <location>
        <begin position="41"/>
        <end position="48"/>
    </location>
</feature>
<protein>
    <recommendedName>
        <fullName evidence="18">CFEM domain-containing protein</fullName>
    </recommendedName>
</protein>
<keyword evidence="13" id="KW-0325">Glycoprotein</keyword>
<reference evidence="19 20" key="1">
    <citation type="journal article" date="2017" name="G3 (Bethesda)">
        <title>First Draft Genome Sequence of the Pathogenic Fungus Lomentospora prolificans (Formerly Scedosporium prolificans).</title>
        <authorList>
            <person name="Luo R."/>
            <person name="Zimin A."/>
            <person name="Workman R."/>
            <person name="Fan Y."/>
            <person name="Pertea G."/>
            <person name="Grossman N."/>
            <person name="Wear M.P."/>
            <person name="Jia B."/>
            <person name="Miller H."/>
            <person name="Casadevall A."/>
            <person name="Timp W."/>
            <person name="Zhang S.X."/>
            <person name="Salzberg S.L."/>
        </authorList>
    </citation>
    <scope>NUCLEOTIDE SEQUENCE [LARGE SCALE GENOMIC DNA]</scope>
    <source>
        <strain evidence="19 20">JHH-5317</strain>
    </source>
</reference>
<keyword evidence="5" id="KW-0964">Secreted</keyword>
<feature type="region of interest" description="Disordered" evidence="16">
    <location>
        <begin position="93"/>
        <end position="153"/>
    </location>
</feature>
<comment type="caution">
    <text evidence="19">The sequence shown here is derived from an EMBL/GenBank/DDBJ whole genome shotgun (WGS) entry which is preliminary data.</text>
</comment>
<evidence type="ECO:0000256" key="16">
    <source>
        <dbReference type="SAM" id="MobiDB-lite"/>
    </source>
</evidence>
<sequence>MKFSAIILGAASLVAAQKVIDYFPECSVECLKESVAAASDCSFEDAWCVCVQATYEAITSHATPCVMTKCGADKAITEVLPAAIPYCADASASHSASEGSAPSTAADADSTAAPTADTTDAPTASNTASSDATETSGSSDSGSEGGDGNAAAGQSAPAVLGMLVLGAMAAF</sequence>
<evidence type="ECO:0000256" key="10">
    <source>
        <dbReference type="ARBA" id="ARBA00023004"/>
    </source>
</evidence>
<evidence type="ECO:0000313" key="19">
    <source>
        <dbReference type="EMBL" id="PKS12366.1"/>
    </source>
</evidence>
<comment type="caution">
    <text evidence="15">Lacks conserved residue(s) required for the propagation of feature annotation.</text>
</comment>
<evidence type="ECO:0000256" key="14">
    <source>
        <dbReference type="ARBA" id="ARBA00023288"/>
    </source>
</evidence>
<keyword evidence="8 15" id="KW-0479">Metal-binding</keyword>
<comment type="similarity">
    <text evidence="3">Belongs to the RBT5 family.</text>
</comment>
<feature type="signal peptide" evidence="17">
    <location>
        <begin position="1"/>
        <end position="16"/>
    </location>
</feature>
<keyword evidence="7" id="KW-0336">GPI-anchor</keyword>
<evidence type="ECO:0000256" key="1">
    <source>
        <dbReference type="ARBA" id="ARBA00004609"/>
    </source>
</evidence>
<feature type="binding site" description="axial binding residue" evidence="15">
    <location>
        <position position="45"/>
    </location>
    <ligand>
        <name>heme</name>
        <dbReference type="ChEBI" id="CHEBI:30413"/>
    </ligand>
    <ligandPart>
        <name>Fe</name>
        <dbReference type="ChEBI" id="CHEBI:18248"/>
    </ligandPart>
</feature>
<keyword evidence="11" id="KW-0472">Membrane</keyword>
<dbReference type="GO" id="GO:0098552">
    <property type="term" value="C:side of membrane"/>
    <property type="evidence" value="ECO:0007669"/>
    <property type="project" value="UniProtKB-KW"/>
</dbReference>
<evidence type="ECO:0000256" key="13">
    <source>
        <dbReference type="ARBA" id="ARBA00023180"/>
    </source>
</evidence>
<keyword evidence="20" id="KW-1185">Reference proteome</keyword>
<dbReference type="STRING" id="41688.A0A2N3NIU6"/>
<dbReference type="Pfam" id="PF05730">
    <property type="entry name" value="CFEM"/>
    <property type="match status" value="1"/>
</dbReference>
<evidence type="ECO:0000256" key="8">
    <source>
        <dbReference type="ARBA" id="ARBA00022723"/>
    </source>
</evidence>
<name>A0A2N3NIU6_9PEZI</name>
<evidence type="ECO:0000256" key="2">
    <source>
        <dbReference type="ARBA" id="ARBA00004613"/>
    </source>
</evidence>
<dbReference type="GO" id="GO:0005886">
    <property type="term" value="C:plasma membrane"/>
    <property type="evidence" value="ECO:0007669"/>
    <property type="project" value="UniProtKB-SubCell"/>
</dbReference>
<dbReference type="OrthoDB" id="3767534at2759"/>
<keyword evidence="9 17" id="KW-0732">Signal</keyword>
<evidence type="ECO:0000313" key="20">
    <source>
        <dbReference type="Proteomes" id="UP000233524"/>
    </source>
</evidence>
<keyword evidence="4" id="KW-1003">Cell membrane</keyword>
<feature type="compositionally biased region" description="Low complexity" evidence="16">
    <location>
        <begin position="93"/>
        <end position="142"/>
    </location>
</feature>
<keyword evidence="12 15" id="KW-1015">Disulfide bond</keyword>
<evidence type="ECO:0000259" key="18">
    <source>
        <dbReference type="PROSITE" id="PS52012"/>
    </source>
</evidence>
<evidence type="ECO:0000256" key="5">
    <source>
        <dbReference type="ARBA" id="ARBA00022525"/>
    </source>
</evidence>
<dbReference type="PANTHER" id="PTHR37928:SF2">
    <property type="entry name" value="GPI ANCHORED CFEM DOMAIN PROTEIN (AFU_ORTHOLOGUE AFUA_6G10580)"/>
    <property type="match status" value="1"/>
</dbReference>
<gene>
    <name evidence="19" type="ORF">jhhlp_001666</name>
</gene>
<evidence type="ECO:0000256" key="15">
    <source>
        <dbReference type="PROSITE-ProRule" id="PRU01356"/>
    </source>
</evidence>
<keyword evidence="14" id="KW-0449">Lipoprotein</keyword>
<dbReference type="Proteomes" id="UP000233524">
    <property type="component" value="Unassembled WGS sequence"/>
</dbReference>
<evidence type="ECO:0000256" key="6">
    <source>
        <dbReference type="ARBA" id="ARBA00022617"/>
    </source>
</evidence>
<dbReference type="EMBL" id="NLAX01000004">
    <property type="protein sequence ID" value="PKS12366.1"/>
    <property type="molecule type" value="Genomic_DNA"/>
</dbReference>
<evidence type="ECO:0000256" key="4">
    <source>
        <dbReference type="ARBA" id="ARBA00022475"/>
    </source>
</evidence>
<dbReference type="AlphaFoldDB" id="A0A2N3NIU6"/>